<comment type="caution">
    <text evidence="2">The sequence shown here is derived from an EMBL/GenBank/DDBJ whole genome shotgun (WGS) entry which is preliminary data.</text>
</comment>
<gene>
    <name evidence="2" type="ORF">Tci_035373</name>
</gene>
<reference evidence="2" key="1">
    <citation type="journal article" date="2019" name="Sci. Rep.">
        <title>Draft genome of Tanacetum cinerariifolium, the natural source of mosquito coil.</title>
        <authorList>
            <person name="Yamashiro T."/>
            <person name="Shiraishi A."/>
            <person name="Satake H."/>
            <person name="Nakayama K."/>
        </authorList>
    </citation>
    <scope>NUCLEOTIDE SEQUENCE</scope>
</reference>
<feature type="compositionally biased region" description="Basic and acidic residues" evidence="1">
    <location>
        <begin position="209"/>
        <end position="225"/>
    </location>
</feature>
<name>A0A6L2LTE4_TANCI</name>
<feature type="region of interest" description="Disordered" evidence="1">
    <location>
        <begin position="202"/>
        <end position="225"/>
    </location>
</feature>
<dbReference type="GO" id="GO:0003964">
    <property type="term" value="F:RNA-directed DNA polymerase activity"/>
    <property type="evidence" value="ECO:0007669"/>
    <property type="project" value="UniProtKB-KW"/>
</dbReference>
<sequence>MPPRVTTRSAGRPTVISQGGGIGGRAGRGCGRIGSRSGDQGNGRNDGQGGQVGGQGSEINGEIRGRDGQVGGQGSEVNDGVDRVPDSSTIIVQQLQNLLLTIVKYTAGSFVGKDLTWWNSQIHARGREVAVGMFWEDFKTLIKEEFCSCNEMQKLETELWNHAMIHKMVVATELTMIQSVLLKAGVLTDEAIRNGSIKKNLGKSGNIEEPSRDNNVKDENKRTMI</sequence>
<dbReference type="EMBL" id="BKCJ010004838">
    <property type="protein sequence ID" value="GEU63395.1"/>
    <property type="molecule type" value="Genomic_DNA"/>
</dbReference>
<feature type="region of interest" description="Disordered" evidence="1">
    <location>
        <begin position="1"/>
        <end position="83"/>
    </location>
</feature>
<keyword evidence="2" id="KW-0548">Nucleotidyltransferase</keyword>
<feature type="compositionally biased region" description="Gly residues" evidence="1">
    <location>
        <begin position="40"/>
        <end position="56"/>
    </location>
</feature>
<dbReference type="AlphaFoldDB" id="A0A6L2LTE4"/>
<accession>A0A6L2LTE4</accession>
<keyword evidence="2" id="KW-0808">Transferase</keyword>
<protein>
    <submittedName>
        <fullName evidence="2">Reverse transcriptase domain-containing protein</fullName>
    </submittedName>
</protein>
<evidence type="ECO:0000256" key="1">
    <source>
        <dbReference type="SAM" id="MobiDB-lite"/>
    </source>
</evidence>
<keyword evidence="2" id="KW-0695">RNA-directed DNA polymerase</keyword>
<organism evidence="2">
    <name type="scientific">Tanacetum cinerariifolium</name>
    <name type="common">Dalmatian daisy</name>
    <name type="synonym">Chrysanthemum cinerariifolium</name>
    <dbReference type="NCBI Taxonomy" id="118510"/>
    <lineage>
        <taxon>Eukaryota</taxon>
        <taxon>Viridiplantae</taxon>
        <taxon>Streptophyta</taxon>
        <taxon>Embryophyta</taxon>
        <taxon>Tracheophyta</taxon>
        <taxon>Spermatophyta</taxon>
        <taxon>Magnoliopsida</taxon>
        <taxon>eudicotyledons</taxon>
        <taxon>Gunneridae</taxon>
        <taxon>Pentapetalae</taxon>
        <taxon>asterids</taxon>
        <taxon>campanulids</taxon>
        <taxon>Asterales</taxon>
        <taxon>Asteraceae</taxon>
        <taxon>Asteroideae</taxon>
        <taxon>Anthemideae</taxon>
        <taxon>Anthemidinae</taxon>
        <taxon>Tanacetum</taxon>
    </lineage>
</organism>
<evidence type="ECO:0000313" key="2">
    <source>
        <dbReference type="EMBL" id="GEU63395.1"/>
    </source>
</evidence>
<feature type="compositionally biased region" description="Gly residues" evidence="1">
    <location>
        <begin position="18"/>
        <end position="32"/>
    </location>
</feature>
<proteinExistence type="predicted"/>